<dbReference type="SMART" id="SM00147">
    <property type="entry name" value="RasGEF"/>
    <property type="match status" value="1"/>
</dbReference>
<evidence type="ECO:0000313" key="2">
    <source>
        <dbReference type="Proteomes" id="UP000268093"/>
    </source>
</evidence>
<name>A0A433BA91_9FUNG</name>
<dbReference type="SUPFAM" id="SSF48366">
    <property type="entry name" value="Ras GEF"/>
    <property type="match status" value="1"/>
</dbReference>
<dbReference type="InterPro" id="IPR001895">
    <property type="entry name" value="RASGEF_cat_dom"/>
</dbReference>
<proteinExistence type="predicted"/>
<sequence length="229" mass="26507">MFHYFDIHLIYVKCRNYSNFATLVQILLGLQSPSVSRLRKTWSRVGTLELKFLDELSAFTSPIKNWKHIRDNMTTVAEEYGMSPTEIQIEMPGTGTLRGIQDWVNPKAKIKIPFGGCIPFLGIFLSDLVFNSELPSYIESKVKQEQGELTRIYNIHASQTDDLSSVQSQPLVNFHKHRTTATVIKRVLIFQNLARRYPFKPKTDLHEYCDKLNSLDPDLVRKLSHYIEE</sequence>
<dbReference type="Pfam" id="PF00617">
    <property type="entry name" value="RasGEF"/>
    <property type="match status" value="1"/>
</dbReference>
<dbReference type="GO" id="GO:0005886">
    <property type="term" value="C:plasma membrane"/>
    <property type="evidence" value="ECO:0007669"/>
    <property type="project" value="TreeGrafter"/>
</dbReference>
<reference evidence="1 2" key="1">
    <citation type="journal article" date="2018" name="New Phytol.">
        <title>Phylogenomics of Endogonaceae and evolution of mycorrhizas within Mucoromycota.</title>
        <authorList>
            <person name="Chang Y."/>
            <person name="Desiro A."/>
            <person name="Na H."/>
            <person name="Sandor L."/>
            <person name="Lipzen A."/>
            <person name="Clum A."/>
            <person name="Barry K."/>
            <person name="Grigoriev I.V."/>
            <person name="Martin F.M."/>
            <person name="Stajich J.E."/>
            <person name="Smith M.E."/>
            <person name="Bonito G."/>
            <person name="Spatafora J.W."/>
        </authorList>
    </citation>
    <scope>NUCLEOTIDE SEQUENCE [LARGE SCALE GENOMIC DNA]</scope>
    <source>
        <strain evidence="1 2">GMNB39</strain>
    </source>
</reference>
<dbReference type="GO" id="GO:0007265">
    <property type="term" value="P:Ras protein signal transduction"/>
    <property type="evidence" value="ECO:0007669"/>
    <property type="project" value="TreeGrafter"/>
</dbReference>
<accession>A0A433BA91</accession>
<comment type="caution">
    <text evidence="1">The sequence shown here is derived from an EMBL/GenBank/DDBJ whole genome shotgun (WGS) entry which is preliminary data.</text>
</comment>
<dbReference type="AlphaFoldDB" id="A0A433BA91"/>
<dbReference type="PANTHER" id="PTHR23113:SF363">
    <property type="entry name" value="PROTEIN SON OF SEVENLESS"/>
    <property type="match status" value="1"/>
</dbReference>
<gene>
    <name evidence="1" type="ORF">BC936DRAFT_139267</name>
</gene>
<dbReference type="PROSITE" id="PS50009">
    <property type="entry name" value="RASGEF_CAT"/>
    <property type="match status" value="1"/>
</dbReference>
<dbReference type="PANTHER" id="PTHR23113">
    <property type="entry name" value="GUANINE NUCLEOTIDE EXCHANGE FACTOR"/>
    <property type="match status" value="1"/>
</dbReference>
<dbReference type="InterPro" id="IPR023578">
    <property type="entry name" value="Ras_GEF_dom_sf"/>
</dbReference>
<dbReference type="Proteomes" id="UP000268093">
    <property type="component" value="Unassembled WGS sequence"/>
</dbReference>
<protein>
    <submittedName>
        <fullName evidence="1">Ras guanine nucleotide exchange factor domain-containing protein</fullName>
    </submittedName>
</protein>
<dbReference type="OrthoDB" id="10254377at2759"/>
<keyword evidence="2" id="KW-1185">Reference proteome</keyword>
<dbReference type="EMBL" id="RBNI01014587">
    <property type="protein sequence ID" value="RUP20113.1"/>
    <property type="molecule type" value="Genomic_DNA"/>
</dbReference>
<dbReference type="Gene3D" id="1.10.840.10">
    <property type="entry name" value="Ras guanine-nucleotide exchange factors catalytic domain"/>
    <property type="match status" value="1"/>
</dbReference>
<organism evidence="1 2">
    <name type="scientific">Jimgerdemannia flammicorona</name>
    <dbReference type="NCBI Taxonomy" id="994334"/>
    <lineage>
        <taxon>Eukaryota</taxon>
        <taxon>Fungi</taxon>
        <taxon>Fungi incertae sedis</taxon>
        <taxon>Mucoromycota</taxon>
        <taxon>Mucoromycotina</taxon>
        <taxon>Endogonomycetes</taxon>
        <taxon>Endogonales</taxon>
        <taxon>Endogonaceae</taxon>
        <taxon>Jimgerdemannia</taxon>
    </lineage>
</organism>
<dbReference type="InterPro" id="IPR036964">
    <property type="entry name" value="RASGEF_cat_dom_sf"/>
</dbReference>
<dbReference type="InterPro" id="IPR008937">
    <property type="entry name" value="Ras-like_GEF"/>
</dbReference>
<dbReference type="GO" id="GO:0005085">
    <property type="term" value="F:guanyl-nucleotide exchange factor activity"/>
    <property type="evidence" value="ECO:0007669"/>
    <property type="project" value="UniProtKB-KW"/>
</dbReference>
<evidence type="ECO:0000313" key="1">
    <source>
        <dbReference type="EMBL" id="RUP20113.1"/>
    </source>
</evidence>